<organism evidence="1">
    <name type="scientific">Burkholderia sp. M701</name>
    <dbReference type="NCBI Taxonomy" id="326454"/>
    <lineage>
        <taxon>Bacteria</taxon>
        <taxon>Pseudomonadati</taxon>
        <taxon>Pseudomonadota</taxon>
        <taxon>Betaproteobacteria</taxon>
        <taxon>Burkholderiales</taxon>
        <taxon>Burkholderiaceae</taxon>
        <taxon>Burkholderia</taxon>
    </lineage>
</organism>
<geneLocation type="plasmid" evidence="1">
    <name>pM7012</name>
</geneLocation>
<reference evidence="1" key="1">
    <citation type="journal article" date="2014" name="Microbiology">
        <title>A 2,4-dichlorophenoxyacetic acid degradation plasmid pM7012 discloses distribution of an unclassified megaplasmid group across bacterial species.</title>
        <authorList>
            <person name="Sakai Y."/>
            <person name="Ogawa N."/>
            <person name="Shimomura Y."/>
            <person name="Fujii T."/>
        </authorList>
    </citation>
    <scope>NUCLEOTIDE SEQUENCE</scope>
    <source>
        <strain evidence="1">M701</strain>
    </source>
</reference>
<accession>V5YNP2</accession>
<reference evidence="1" key="2">
    <citation type="submission" date="2024-06" db="EMBL/GenBank/DDBJ databases">
        <authorList>
            <person name="Sakai Y."/>
            <person name="Fujii T."/>
        </authorList>
    </citation>
    <scope>NUCLEOTIDE SEQUENCE</scope>
    <source>
        <strain evidence="1">M701</strain>
        <plasmid evidence="1">pM7012</plasmid>
    </source>
</reference>
<protein>
    <submittedName>
        <fullName evidence="1">Uncharacterized protein</fullName>
    </submittedName>
</protein>
<dbReference type="AlphaFoldDB" id="V5YNP2"/>
<evidence type="ECO:0000313" key="1">
    <source>
        <dbReference type="EMBL" id="BAO18879.1"/>
    </source>
</evidence>
<keyword evidence="1" id="KW-0614">Plasmid</keyword>
<proteinExistence type="predicted"/>
<dbReference type="RefSeq" id="WP_023842422.1">
    <property type="nucleotide sequence ID" value="NC_022995.1"/>
</dbReference>
<sequence length="99" mass="10719">MSDPKLWMLHIQGPDDIVAAPSKEQADRVAEAFNAFHGEYANKRRAEIAASGGDPDNWPNVTAVVVEWAGGPSEHAESVTNYWPDYAAYFAPSDGNCPA</sequence>
<name>V5YNP2_9BURK</name>
<dbReference type="EMBL" id="AB853026">
    <property type="protein sequence ID" value="BAO18879.1"/>
    <property type="molecule type" value="Genomic_DNA"/>
</dbReference>